<gene>
    <name evidence="1" type="ORF">H5410_057607</name>
</gene>
<organism evidence="1 2">
    <name type="scientific">Solanum commersonii</name>
    <name type="common">Commerson's wild potato</name>
    <name type="synonym">Commerson's nightshade</name>
    <dbReference type="NCBI Taxonomy" id="4109"/>
    <lineage>
        <taxon>Eukaryota</taxon>
        <taxon>Viridiplantae</taxon>
        <taxon>Streptophyta</taxon>
        <taxon>Embryophyta</taxon>
        <taxon>Tracheophyta</taxon>
        <taxon>Spermatophyta</taxon>
        <taxon>Magnoliopsida</taxon>
        <taxon>eudicotyledons</taxon>
        <taxon>Gunneridae</taxon>
        <taxon>Pentapetalae</taxon>
        <taxon>asterids</taxon>
        <taxon>lamiids</taxon>
        <taxon>Solanales</taxon>
        <taxon>Solanaceae</taxon>
        <taxon>Solanoideae</taxon>
        <taxon>Solaneae</taxon>
        <taxon>Solanum</taxon>
    </lineage>
</organism>
<evidence type="ECO:0000313" key="1">
    <source>
        <dbReference type="EMBL" id="KAG5577473.1"/>
    </source>
</evidence>
<dbReference type="AlphaFoldDB" id="A0A9J5WNK0"/>
<sequence length="143" mass="16939">MMKLEEIKCRTLGATIPYTYYWQQQSSFFSIITYYKWRDSKKGSVGMTVKKNILYADFMNLVVHNCGLNCQPKDLVISYIHNFFHNEKVLPFKITDQPSLLIYVGEAVRPILRVNLVENPIEENHKQEEDQHDMLNDKFDVWT</sequence>
<dbReference type="EMBL" id="JACXVP010000011">
    <property type="protein sequence ID" value="KAG5577473.1"/>
    <property type="molecule type" value="Genomic_DNA"/>
</dbReference>
<name>A0A9J5WNK0_SOLCO</name>
<keyword evidence="2" id="KW-1185">Reference proteome</keyword>
<comment type="caution">
    <text evidence="1">The sequence shown here is derived from an EMBL/GenBank/DDBJ whole genome shotgun (WGS) entry which is preliminary data.</text>
</comment>
<protein>
    <submittedName>
        <fullName evidence="1">Uncharacterized protein</fullName>
    </submittedName>
</protein>
<proteinExistence type="predicted"/>
<accession>A0A9J5WNK0</accession>
<reference evidence="1 2" key="1">
    <citation type="submission" date="2020-09" db="EMBL/GenBank/DDBJ databases">
        <title>De no assembly of potato wild relative species, Solanum commersonii.</title>
        <authorList>
            <person name="Cho K."/>
        </authorList>
    </citation>
    <scope>NUCLEOTIDE SEQUENCE [LARGE SCALE GENOMIC DNA]</scope>
    <source>
        <strain evidence="1">LZ3.2</strain>
        <tissue evidence="1">Leaf</tissue>
    </source>
</reference>
<dbReference type="Proteomes" id="UP000824120">
    <property type="component" value="Chromosome 11"/>
</dbReference>
<evidence type="ECO:0000313" key="2">
    <source>
        <dbReference type="Proteomes" id="UP000824120"/>
    </source>
</evidence>